<reference evidence="11 12" key="1">
    <citation type="submission" date="2022-02" db="EMBL/GenBank/DDBJ databases">
        <title>Shinella B3.7 sp. nov., isolated from Sediment (Zhairuo Island).</title>
        <authorList>
            <person name="Chen G."/>
        </authorList>
    </citation>
    <scope>NUCLEOTIDE SEQUENCE [LARGE SCALE GENOMIC DNA]</scope>
    <source>
        <strain evidence="11 12">B3.7</strain>
        <plasmid evidence="11">unnamed</plasmid>
    </source>
</reference>
<evidence type="ECO:0000256" key="3">
    <source>
        <dbReference type="ARBA" id="ARBA00009620"/>
    </source>
</evidence>
<feature type="topological domain" description="Periplasmic" evidence="10">
    <location>
        <begin position="36"/>
        <end position="201"/>
    </location>
</feature>
<sequence length="201" mass="21848">MSEPKKTEKSGMGNGAVVAMCCSFVIGMGAMAYAAVPLYEMFCKVTGYGGTTQRVEQASDVVLDQKIKVRFDANVAPGLPWTFTPVQREIELKIGETVQVFYKARNNSSKPATGQATFNVTPEATGAYFNKVQCFCFTETTLKPGEEMEMPVVFFVDPEIVKPVETKGVHTITLSYTFFPREASKPVAAAADVKTGDANNL</sequence>
<keyword evidence="6 10" id="KW-0735">Signal-anchor</keyword>
<proteinExistence type="inferred from homology"/>
<keyword evidence="12" id="KW-1185">Reference proteome</keyword>
<keyword evidence="11" id="KW-0614">Plasmid</keyword>
<evidence type="ECO:0000256" key="10">
    <source>
        <dbReference type="HAMAP-Rule" id="MF_00155"/>
    </source>
</evidence>
<dbReference type="EMBL" id="JAKVIN010000009">
    <property type="protein sequence ID" value="MCJ8151455.1"/>
    <property type="molecule type" value="Genomic_DNA"/>
</dbReference>
<evidence type="ECO:0000256" key="6">
    <source>
        <dbReference type="ARBA" id="ARBA00022968"/>
    </source>
</evidence>
<evidence type="ECO:0000256" key="8">
    <source>
        <dbReference type="ARBA" id="ARBA00023008"/>
    </source>
</evidence>
<evidence type="ECO:0000256" key="4">
    <source>
        <dbReference type="ARBA" id="ARBA00015384"/>
    </source>
</evidence>
<gene>
    <name evidence="10" type="primary">ctaG</name>
    <name evidence="11" type="ORF">MKI86_20145</name>
</gene>
<keyword evidence="10" id="KW-1003">Cell membrane</keyword>
<keyword evidence="8 10" id="KW-0186">Copper</keyword>
<dbReference type="HAMAP" id="MF_00155">
    <property type="entry name" value="CtaG"/>
    <property type="match status" value="1"/>
</dbReference>
<evidence type="ECO:0000256" key="5">
    <source>
        <dbReference type="ARBA" id="ARBA00022692"/>
    </source>
</evidence>
<evidence type="ECO:0000256" key="2">
    <source>
        <dbReference type="ARBA" id="ARBA00004382"/>
    </source>
</evidence>
<comment type="caution">
    <text evidence="11">The sequence shown here is derived from an EMBL/GenBank/DDBJ whole genome shotgun (WGS) entry which is preliminary data.</text>
</comment>
<protein>
    <recommendedName>
        <fullName evidence="4 10">Cytochrome c oxidase assembly protein CtaG</fullName>
    </recommendedName>
</protein>
<feature type="topological domain" description="Cytoplasmic" evidence="10">
    <location>
        <begin position="1"/>
        <end position="13"/>
    </location>
</feature>
<evidence type="ECO:0000313" key="11">
    <source>
        <dbReference type="EMBL" id="MCJ8151455.1"/>
    </source>
</evidence>
<evidence type="ECO:0000256" key="9">
    <source>
        <dbReference type="ARBA" id="ARBA00023136"/>
    </source>
</evidence>
<comment type="similarity">
    <text evidence="3 10">Belongs to the COX11/CtaG family.</text>
</comment>
<dbReference type="Proteomes" id="UP001201844">
    <property type="component" value="Unassembled WGS sequence"/>
</dbReference>
<keyword evidence="5 10" id="KW-0812">Transmembrane</keyword>
<name>A0ABT0CS71_9HYPH</name>
<dbReference type="Pfam" id="PF04442">
    <property type="entry name" value="CtaG_Cox11"/>
    <property type="match status" value="1"/>
</dbReference>
<dbReference type="PANTHER" id="PTHR21320:SF3">
    <property type="entry name" value="CYTOCHROME C OXIDASE ASSEMBLY PROTEIN COX11, MITOCHONDRIAL-RELATED"/>
    <property type="match status" value="1"/>
</dbReference>
<dbReference type="Gene3D" id="2.60.370.10">
    <property type="entry name" value="Ctag/Cox11"/>
    <property type="match status" value="1"/>
</dbReference>
<geneLocation type="plasmid" evidence="11">
    <name>unnamed</name>
</geneLocation>
<accession>A0ABT0CS71</accession>
<evidence type="ECO:0000256" key="1">
    <source>
        <dbReference type="ARBA" id="ARBA00004007"/>
    </source>
</evidence>
<evidence type="ECO:0000313" key="12">
    <source>
        <dbReference type="Proteomes" id="UP001201844"/>
    </source>
</evidence>
<dbReference type="SUPFAM" id="SSF110111">
    <property type="entry name" value="Ctag/Cox11"/>
    <property type="match status" value="1"/>
</dbReference>
<evidence type="ECO:0000256" key="7">
    <source>
        <dbReference type="ARBA" id="ARBA00022989"/>
    </source>
</evidence>
<comment type="function">
    <text evidence="1 10">Exerts its effect at some terminal stage of cytochrome c oxidase synthesis, probably by being involved in the insertion of the copper B into subunit I.</text>
</comment>
<organism evidence="11 12">
    <name type="scientific">Shinella sedimenti</name>
    <dbReference type="NCBI Taxonomy" id="2919913"/>
    <lineage>
        <taxon>Bacteria</taxon>
        <taxon>Pseudomonadati</taxon>
        <taxon>Pseudomonadota</taxon>
        <taxon>Alphaproteobacteria</taxon>
        <taxon>Hyphomicrobiales</taxon>
        <taxon>Rhizobiaceae</taxon>
        <taxon>Shinella</taxon>
    </lineage>
</organism>
<keyword evidence="7 10" id="KW-1133">Transmembrane helix</keyword>
<dbReference type="InterPro" id="IPR007533">
    <property type="entry name" value="Cyt_c_oxidase_assmbl_CtaG"/>
</dbReference>
<dbReference type="InterPro" id="IPR023471">
    <property type="entry name" value="CtaG/Cox11_dom_sf"/>
</dbReference>
<comment type="subcellular location">
    <subcellularLocation>
        <location evidence="2 10">Cell inner membrane</location>
        <topology evidence="2 10">Single-pass type II membrane protein</topology>
        <orientation evidence="2 10">Periplasmic side</orientation>
    </subcellularLocation>
</comment>
<dbReference type="PIRSF" id="PIRSF005413">
    <property type="entry name" value="COX11"/>
    <property type="match status" value="1"/>
</dbReference>
<keyword evidence="9 10" id="KW-0472">Membrane</keyword>
<dbReference type="NCBIfam" id="NF003465">
    <property type="entry name" value="PRK05089.1"/>
    <property type="match status" value="1"/>
</dbReference>
<keyword evidence="10" id="KW-0997">Cell inner membrane</keyword>
<dbReference type="PANTHER" id="PTHR21320">
    <property type="entry name" value="CYTOCHROME C OXIDASE ASSEMBLY PROTEIN COX11-RELATED"/>
    <property type="match status" value="1"/>
</dbReference>
<dbReference type="RefSeq" id="WP_241604683.1">
    <property type="nucleotide sequence ID" value="NZ_JAKVIN010000009.1"/>
</dbReference>